<evidence type="ECO:0000256" key="1">
    <source>
        <dbReference type="ARBA" id="ARBA00022741"/>
    </source>
</evidence>
<dbReference type="SUPFAM" id="SSF46894">
    <property type="entry name" value="C-terminal effector domain of the bipartite response regulators"/>
    <property type="match status" value="1"/>
</dbReference>
<dbReference type="PANTHER" id="PTHR16305">
    <property type="entry name" value="TESTICULAR SOLUBLE ADENYLYL CYCLASE"/>
    <property type="match status" value="1"/>
</dbReference>
<evidence type="ECO:0000259" key="3">
    <source>
        <dbReference type="PROSITE" id="PS50043"/>
    </source>
</evidence>
<dbReference type="InterPro" id="IPR016032">
    <property type="entry name" value="Sig_transdc_resp-reg_C-effctor"/>
</dbReference>
<evidence type="ECO:0000313" key="4">
    <source>
        <dbReference type="EMBL" id="MCK9876730.1"/>
    </source>
</evidence>
<dbReference type="PANTHER" id="PTHR16305:SF35">
    <property type="entry name" value="TRANSCRIPTIONAL ACTIVATOR DOMAIN"/>
    <property type="match status" value="1"/>
</dbReference>
<evidence type="ECO:0000313" key="5">
    <source>
        <dbReference type="Proteomes" id="UP001201873"/>
    </source>
</evidence>
<dbReference type="SUPFAM" id="SSF52540">
    <property type="entry name" value="P-loop containing nucleoside triphosphate hydrolases"/>
    <property type="match status" value="1"/>
</dbReference>
<dbReference type="InterPro" id="IPR019734">
    <property type="entry name" value="TPR_rpt"/>
</dbReference>
<name>A0ABT0JZ47_9ACTN</name>
<protein>
    <submittedName>
        <fullName evidence="4">AAA family ATPase</fullName>
    </submittedName>
</protein>
<dbReference type="InterPro" id="IPR041664">
    <property type="entry name" value="AAA_16"/>
</dbReference>
<feature type="domain" description="HTH luxR-type" evidence="3">
    <location>
        <begin position="913"/>
        <end position="978"/>
    </location>
</feature>
<comment type="caution">
    <text evidence="4">The sequence shown here is derived from an EMBL/GenBank/DDBJ whole genome shotgun (WGS) entry which is preliminary data.</text>
</comment>
<evidence type="ECO:0000256" key="2">
    <source>
        <dbReference type="ARBA" id="ARBA00022840"/>
    </source>
</evidence>
<dbReference type="SUPFAM" id="SSF48452">
    <property type="entry name" value="TPR-like"/>
    <property type="match status" value="1"/>
</dbReference>
<gene>
    <name evidence="4" type="ORF">MXD59_13235</name>
</gene>
<organism evidence="4 5">
    <name type="scientific">Frankia umida</name>
    <dbReference type="NCBI Taxonomy" id="573489"/>
    <lineage>
        <taxon>Bacteria</taxon>
        <taxon>Bacillati</taxon>
        <taxon>Actinomycetota</taxon>
        <taxon>Actinomycetes</taxon>
        <taxon>Frankiales</taxon>
        <taxon>Frankiaceae</taxon>
        <taxon>Frankia</taxon>
    </lineage>
</organism>
<dbReference type="EMBL" id="JALKFT010000011">
    <property type="protein sequence ID" value="MCK9876730.1"/>
    <property type="molecule type" value="Genomic_DNA"/>
</dbReference>
<keyword evidence="1" id="KW-0547">Nucleotide-binding</keyword>
<keyword evidence="2" id="KW-0067">ATP-binding</keyword>
<dbReference type="PROSITE" id="PS50043">
    <property type="entry name" value="HTH_LUXR_2"/>
    <property type="match status" value="1"/>
</dbReference>
<dbReference type="RefSeq" id="WP_248824962.1">
    <property type="nucleotide sequence ID" value="NZ_JALKFT010000011.1"/>
</dbReference>
<reference evidence="4 5" key="1">
    <citation type="submission" date="2022-04" db="EMBL/GenBank/DDBJ databases">
        <title>Genome diversity in the genus Frankia.</title>
        <authorList>
            <person name="Carlos-Shanley C."/>
            <person name="Hahn D."/>
        </authorList>
    </citation>
    <scope>NUCLEOTIDE SEQUENCE [LARGE SCALE GENOMIC DNA]</scope>
    <source>
        <strain evidence="4 5">Ag45/Mut15</strain>
    </source>
</reference>
<dbReference type="SMART" id="SM00421">
    <property type="entry name" value="HTH_LUXR"/>
    <property type="match status" value="1"/>
</dbReference>
<dbReference type="Gene3D" id="1.25.40.10">
    <property type="entry name" value="Tetratricopeptide repeat domain"/>
    <property type="match status" value="2"/>
</dbReference>
<dbReference type="Pfam" id="PF00196">
    <property type="entry name" value="GerE"/>
    <property type="match status" value="1"/>
</dbReference>
<dbReference type="InterPro" id="IPR036388">
    <property type="entry name" value="WH-like_DNA-bd_sf"/>
</dbReference>
<dbReference type="InterPro" id="IPR000792">
    <property type="entry name" value="Tscrpt_reg_LuxR_C"/>
</dbReference>
<accession>A0ABT0JZ47</accession>
<sequence>MSGTDRPFVGRQAELAALRTRLRDAAHGHGGVALISGPAGIGKTRLLEELLRASTTASTPAPMPLPLPVGRGYCRPDHGTPPLWPWQQALRSLARAGAGLSESRRALDAVGQAHVPIDPPNLAAVRFAALADAADTLLAAASATTATTTAAASGVPWVLVLEDVHWADANTLELVRQVAAGLADACLLLVLTARDHQPERDSAWSRLHRELPRLPRVHVTHLPPLPDVAVGEYLRATGTPSAGPDLARQVARRCGGLPLLLDVAATGAGRPVRVGDLVDVLLGQVPADARPVLRAAGLLRGPVDVPLLAAAAAVAEPAAAAAVDAAHHTGLMIADVDADADADVGAVGVPRRFVFAHGLLAETLAAHDGDALSRTIHQRAATALEARAGLPGGECPPGVAADIAAHWSRAGCPDQTARWARIAAAQARQALAFDDAVAHLSVAVAASRLAGAEPGVLAEALLELARAHYLAGNLTEALRHCAQAAAAQPACVATAALVVRWVTFPEAADVVAALCRQALATDQPASIRAQLLSQLATIRAEAGDADEARPLAREAMTLAATTTAAAATTSGGGGQALLDAARASELLLTEADDVHERLRLADLAARQAATLGQSLSGVLAEQWRLRAAYQLGQLDVVDTAMTAIARLTERGGLPLARWHLLRGQAARAVLEGRFAAGRAHDGAAGRLARSFGDPLSVGLGHAWAQHLAGLRGDPADLPADLWKDLQDAPSNTLMTAFRANALLLAGHPQQARACYERLRPQLDDPVVDVRWAGVLVQAIDLVEAFGDAATARLLARRLAPLARYPGAHGIPTVLFVGAMDGPYGRALAHAGDLPAAEAALRRAIDADRALGARPYVVLGRLALADVLRRRGRPDAAVPVATAAATEARRLDMPGPGARADQLLAALPPAARGRAHPHDVLTVREREVASLVVQARSNRQIAETLVLSERTVESHVRNILAKLGCTNRTQLVARWRADSS</sequence>
<dbReference type="Gene3D" id="1.10.10.10">
    <property type="entry name" value="Winged helix-like DNA-binding domain superfamily/Winged helix DNA-binding domain"/>
    <property type="match status" value="1"/>
</dbReference>
<dbReference type="InterPro" id="IPR011990">
    <property type="entry name" value="TPR-like_helical_dom_sf"/>
</dbReference>
<dbReference type="PRINTS" id="PR00038">
    <property type="entry name" value="HTHLUXR"/>
</dbReference>
<dbReference type="SMART" id="SM00028">
    <property type="entry name" value="TPR"/>
    <property type="match status" value="3"/>
</dbReference>
<dbReference type="CDD" id="cd06170">
    <property type="entry name" value="LuxR_C_like"/>
    <property type="match status" value="1"/>
</dbReference>
<proteinExistence type="predicted"/>
<keyword evidence="5" id="KW-1185">Reference proteome</keyword>
<dbReference type="Proteomes" id="UP001201873">
    <property type="component" value="Unassembled WGS sequence"/>
</dbReference>
<dbReference type="Pfam" id="PF13191">
    <property type="entry name" value="AAA_16"/>
    <property type="match status" value="1"/>
</dbReference>
<dbReference type="InterPro" id="IPR027417">
    <property type="entry name" value="P-loop_NTPase"/>
</dbReference>
<dbReference type="Gene3D" id="3.40.50.300">
    <property type="entry name" value="P-loop containing nucleotide triphosphate hydrolases"/>
    <property type="match status" value="1"/>
</dbReference>